<feature type="binding site" evidence="9">
    <location>
        <begin position="81"/>
        <end position="82"/>
    </location>
    <ligand>
        <name>substrate</name>
    </ligand>
</feature>
<dbReference type="GO" id="GO:0042450">
    <property type="term" value="P:L-arginine biosynthetic process via ornithine"/>
    <property type="evidence" value="ECO:0007669"/>
    <property type="project" value="UniProtKB-UniRule"/>
</dbReference>
<feature type="region of interest" description="Disordered" evidence="10">
    <location>
        <begin position="1"/>
        <end position="22"/>
    </location>
</feature>
<feature type="binding site" evidence="9">
    <location>
        <position position="195"/>
    </location>
    <ligand>
        <name>substrate</name>
    </ligand>
</feature>
<dbReference type="EMBL" id="BMZH01000002">
    <property type="protein sequence ID" value="GHA87091.1"/>
    <property type="molecule type" value="Genomic_DNA"/>
</dbReference>
<evidence type="ECO:0000256" key="3">
    <source>
        <dbReference type="ARBA" id="ARBA00022605"/>
    </source>
</evidence>
<evidence type="ECO:0000256" key="7">
    <source>
        <dbReference type="ARBA" id="ARBA00022840"/>
    </source>
</evidence>
<accession>A0A8J3CPH4</accession>
<feature type="domain" description="Aspartate/glutamate/uridylate kinase" evidence="11">
    <location>
        <begin position="42"/>
        <end position="273"/>
    </location>
</feature>
<dbReference type="CDD" id="cd04250">
    <property type="entry name" value="AAK_NAGK-C"/>
    <property type="match status" value="1"/>
</dbReference>
<evidence type="ECO:0000313" key="12">
    <source>
        <dbReference type="EMBL" id="GHA87091.1"/>
    </source>
</evidence>
<comment type="caution">
    <text evidence="12">The sequence shown here is derived from an EMBL/GenBank/DDBJ whole genome shotgun (WGS) entry which is preliminary data.</text>
</comment>
<dbReference type="UniPathway" id="UPA00068">
    <property type="reaction ID" value="UER00107"/>
</dbReference>
<dbReference type="InterPro" id="IPR004662">
    <property type="entry name" value="AcgluKinase_fam"/>
</dbReference>
<dbReference type="PRINTS" id="PR00474">
    <property type="entry name" value="GLU5KINASE"/>
</dbReference>
<comment type="catalytic activity">
    <reaction evidence="8 9">
        <text>N-acetyl-L-glutamate + ATP = N-acetyl-L-glutamyl 5-phosphate + ADP</text>
        <dbReference type="Rhea" id="RHEA:14629"/>
        <dbReference type="ChEBI" id="CHEBI:30616"/>
        <dbReference type="ChEBI" id="CHEBI:44337"/>
        <dbReference type="ChEBI" id="CHEBI:57936"/>
        <dbReference type="ChEBI" id="CHEBI:456216"/>
        <dbReference type="EC" id="2.7.2.8"/>
    </reaction>
</comment>
<comment type="similarity">
    <text evidence="9">Belongs to the acetylglutamate kinase family. ArgB subfamily.</text>
</comment>
<evidence type="ECO:0000256" key="4">
    <source>
        <dbReference type="ARBA" id="ARBA00022679"/>
    </source>
</evidence>
<organism evidence="12 13">
    <name type="scientific">Algimonas arctica</name>
    <dbReference type="NCBI Taxonomy" id="1479486"/>
    <lineage>
        <taxon>Bacteria</taxon>
        <taxon>Pseudomonadati</taxon>
        <taxon>Pseudomonadota</taxon>
        <taxon>Alphaproteobacteria</taxon>
        <taxon>Maricaulales</taxon>
        <taxon>Robiginitomaculaceae</taxon>
        <taxon>Algimonas</taxon>
    </lineage>
</organism>
<keyword evidence="7 9" id="KW-0067">ATP-binding</keyword>
<feature type="binding site" evidence="9">
    <location>
        <position position="103"/>
    </location>
    <ligand>
        <name>substrate</name>
    </ligand>
</feature>
<dbReference type="GO" id="GO:0003991">
    <property type="term" value="F:acetylglutamate kinase activity"/>
    <property type="evidence" value="ECO:0007669"/>
    <property type="project" value="UniProtKB-UniRule"/>
</dbReference>
<evidence type="ECO:0000256" key="6">
    <source>
        <dbReference type="ARBA" id="ARBA00022777"/>
    </source>
</evidence>
<dbReference type="FunFam" id="3.40.1160.10:FF:000004">
    <property type="entry name" value="Acetylglutamate kinase"/>
    <property type="match status" value="1"/>
</dbReference>
<sequence>MDASPDTMSDSSTNRRKNEGGWMSAETLSRALPFIQRHAGATIVVKFGGHAMSTPELMAEFAKDIVLLAQVGVRPIVVHGGGPQIGSMLSRLDIKTEFKDGLRVSDMETVGVAEMVLSGAVNKAIVSAVNCAGGRAVGISGRDARLITAAPKAEGLGFTGVPVATDTRVLTTLTDAGFIPVVSPISADTSGDGYNINADTVAGTLAAALGATRMILMTDVEGVMDKSKRLLTDLSRTDVQGLIDDGTAQGGMIPKLTTAMDAVAGGVEAVVILDGRRAHGLIVELFTDEGAGTLIHA</sequence>
<gene>
    <name evidence="9 12" type="primary">argB</name>
    <name evidence="12" type="ORF">GCM10009069_07950</name>
</gene>
<keyword evidence="2 9" id="KW-0055">Arginine biosynthesis</keyword>
<reference evidence="12" key="1">
    <citation type="journal article" date="2014" name="Int. J. Syst. Evol. Microbiol.">
        <title>Complete genome sequence of Corynebacterium casei LMG S-19264T (=DSM 44701T), isolated from a smear-ripened cheese.</title>
        <authorList>
            <consortium name="US DOE Joint Genome Institute (JGI-PGF)"/>
            <person name="Walter F."/>
            <person name="Albersmeier A."/>
            <person name="Kalinowski J."/>
            <person name="Ruckert C."/>
        </authorList>
    </citation>
    <scope>NUCLEOTIDE SEQUENCE</scope>
    <source>
        <strain evidence="12">KCTC 32513</strain>
    </source>
</reference>
<dbReference type="GO" id="GO:0005737">
    <property type="term" value="C:cytoplasm"/>
    <property type="evidence" value="ECO:0007669"/>
    <property type="project" value="UniProtKB-SubCell"/>
</dbReference>
<comment type="subcellular location">
    <subcellularLocation>
        <location evidence="9">Cytoplasm</location>
    </subcellularLocation>
</comment>
<dbReference type="GO" id="GO:0005524">
    <property type="term" value="F:ATP binding"/>
    <property type="evidence" value="ECO:0007669"/>
    <property type="project" value="UniProtKB-UniRule"/>
</dbReference>
<keyword evidence="9" id="KW-0963">Cytoplasm</keyword>
<keyword evidence="4 9" id="KW-0808">Transferase</keyword>
<reference evidence="12" key="2">
    <citation type="submission" date="2020-09" db="EMBL/GenBank/DDBJ databases">
        <authorList>
            <person name="Sun Q."/>
            <person name="Kim S."/>
        </authorList>
    </citation>
    <scope>NUCLEOTIDE SEQUENCE</scope>
    <source>
        <strain evidence="12">KCTC 32513</strain>
    </source>
</reference>
<dbReference type="InterPro" id="IPR036393">
    <property type="entry name" value="AceGlu_kinase-like_sf"/>
</dbReference>
<evidence type="ECO:0000259" key="11">
    <source>
        <dbReference type="Pfam" id="PF00696"/>
    </source>
</evidence>
<keyword evidence="5 9" id="KW-0547">Nucleotide-binding</keyword>
<evidence type="ECO:0000256" key="2">
    <source>
        <dbReference type="ARBA" id="ARBA00022571"/>
    </source>
</evidence>
<protein>
    <recommendedName>
        <fullName evidence="9">Acetylglutamate kinase</fullName>
        <ecNumber evidence="9">2.7.2.8</ecNumber>
    </recommendedName>
    <alternativeName>
        <fullName evidence="9">N-acetyl-L-glutamate 5-phosphotransferase</fullName>
    </alternativeName>
    <alternativeName>
        <fullName evidence="9">NAG kinase</fullName>
        <shortName evidence="9">NAGK</shortName>
    </alternativeName>
</protein>
<dbReference type="SUPFAM" id="SSF53633">
    <property type="entry name" value="Carbamate kinase-like"/>
    <property type="match status" value="1"/>
</dbReference>
<dbReference type="PIRSF" id="PIRSF000728">
    <property type="entry name" value="NAGK"/>
    <property type="match status" value="1"/>
</dbReference>
<name>A0A8J3CPH4_9PROT</name>
<comment type="pathway">
    <text evidence="1 9">Amino-acid biosynthesis; L-arginine biosynthesis; N(2)-acetyl-L-ornithine from L-glutamate: step 2/4.</text>
</comment>
<dbReference type="Gene3D" id="3.40.1160.10">
    <property type="entry name" value="Acetylglutamate kinase-like"/>
    <property type="match status" value="1"/>
</dbReference>
<dbReference type="InterPro" id="IPR037528">
    <property type="entry name" value="ArgB"/>
</dbReference>
<dbReference type="PANTHER" id="PTHR23342">
    <property type="entry name" value="N-ACETYLGLUTAMATE SYNTHASE"/>
    <property type="match status" value="1"/>
</dbReference>
<evidence type="ECO:0000256" key="1">
    <source>
        <dbReference type="ARBA" id="ARBA00004828"/>
    </source>
</evidence>
<dbReference type="AlphaFoldDB" id="A0A8J3CPH4"/>
<keyword evidence="13" id="KW-1185">Reference proteome</keyword>
<evidence type="ECO:0000256" key="8">
    <source>
        <dbReference type="ARBA" id="ARBA00048141"/>
    </source>
</evidence>
<feature type="site" description="Transition state stabilizer" evidence="9">
    <location>
        <position position="46"/>
    </location>
</feature>
<evidence type="ECO:0000313" key="13">
    <source>
        <dbReference type="Proteomes" id="UP000634004"/>
    </source>
</evidence>
<dbReference type="NCBIfam" id="TIGR00761">
    <property type="entry name" value="argB"/>
    <property type="match status" value="1"/>
</dbReference>
<dbReference type="InterPro" id="IPR001057">
    <property type="entry name" value="Glu/AcGlu_kinase"/>
</dbReference>
<dbReference type="Proteomes" id="UP000634004">
    <property type="component" value="Unassembled WGS sequence"/>
</dbReference>
<dbReference type="InterPro" id="IPR001048">
    <property type="entry name" value="Asp/Glu/Uridylate_kinase"/>
</dbReference>
<evidence type="ECO:0000256" key="5">
    <source>
        <dbReference type="ARBA" id="ARBA00022741"/>
    </source>
</evidence>
<evidence type="ECO:0000256" key="10">
    <source>
        <dbReference type="SAM" id="MobiDB-lite"/>
    </source>
</evidence>
<dbReference type="Pfam" id="PF00696">
    <property type="entry name" value="AA_kinase"/>
    <property type="match status" value="1"/>
</dbReference>
<dbReference type="InterPro" id="IPR041727">
    <property type="entry name" value="NAGK-C"/>
</dbReference>
<dbReference type="HAMAP" id="MF_00082">
    <property type="entry name" value="ArgB"/>
    <property type="match status" value="1"/>
</dbReference>
<dbReference type="EC" id="2.7.2.8" evidence="9"/>
<proteinExistence type="inferred from homology"/>
<feature type="site" description="Transition state stabilizer" evidence="9">
    <location>
        <position position="255"/>
    </location>
</feature>
<comment type="function">
    <text evidence="9">Catalyzes the ATP-dependent phosphorylation of N-acetyl-L-glutamate.</text>
</comment>
<feature type="compositionally biased region" description="Polar residues" evidence="10">
    <location>
        <begin position="1"/>
        <end position="12"/>
    </location>
</feature>
<keyword evidence="6 9" id="KW-0418">Kinase</keyword>
<dbReference type="PANTHER" id="PTHR23342:SF0">
    <property type="entry name" value="N-ACETYLGLUTAMATE SYNTHASE, MITOCHONDRIAL"/>
    <property type="match status" value="1"/>
</dbReference>
<evidence type="ECO:0000256" key="9">
    <source>
        <dbReference type="HAMAP-Rule" id="MF_00082"/>
    </source>
</evidence>
<keyword evidence="3 9" id="KW-0028">Amino-acid biosynthesis</keyword>